<keyword evidence="2" id="KW-1185">Reference proteome</keyword>
<dbReference type="EMBL" id="KN826969">
    <property type="protein sequence ID" value="KIK77476.1"/>
    <property type="molecule type" value="Genomic_DNA"/>
</dbReference>
<gene>
    <name evidence="1" type="ORF">PAXRUDRAFT_376908</name>
</gene>
<reference evidence="2" key="2">
    <citation type="submission" date="2015-01" db="EMBL/GenBank/DDBJ databases">
        <title>Evolutionary Origins and Diversification of the Mycorrhizal Mutualists.</title>
        <authorList>
            <consortium name="DOE Joint Genome Institute"/>
            <consortium name="Mycorrhizal Genomics Consortium"/>
            <person name="Kohler A."/>
            <person name="Kuo A."/>
            <person name="Nagy L.G."/>
            <person name="Floudas D."/>
            <person name="Copeland A."/>
            <person name="Barry K.W."/>
            <person name="Cichocki N."/>
            <person name="Veneault-Fourrey C."/>
            <person name="LaButti K."/>
            <person name="Lindquist E.A."/>
            <person name="Lipzen A."/>
            <person name="Lundell T."/>
            <person name="Morin E."/>
            <person name="Murat C."/>
            <person name="Riley R."/>
            <person name="Ohm R."/>
            <person name="Sun H."/>
            <person name="Tunlid A."/>
            <person name="Henrissat B."/>
            <person name="Grigoriev I.V."/>
            <person name="Hibbett D.S."/>
            <person name="Martin F."/>
        </authorList>
    </citation>
    <scope>NUCLEOTIDE SEQUENCE [LARGE SCALE GENOMIC DNA]</scope>
    <source>
        <strain evidence="2">Ve08.2h10</strain>
    </source>
</reference>
<organism evidence="1 2">
    <name type="scientific">Paxillus rubicundulus Ve08.2h10</name>
    <dbReference type="NCBI Taxonomy" id="930991"/>
    <lineage>
        <taxon>Eukaryota</taxon>
        <taxon>Fungi</taxon>
        <taxon>Dikarya</taxon>
        <taxon>Basidiomycota</taxon>
        <taxon>Agaricomycotina</taxon>
        <taxon>Agaricomycetes</taxon>
        <taxon>Agaricomycetidae</taxon>
        <taxon>Boletales</taxon>
        <taxon>Paxilineae</taxon>
        <taxon>Paxillaceae</taxon>
        <taxon>Paxillus</taxon>
    </lineage>
</organism>
<dbReference type="InParanoid" id="A0A0D0D1P0"/>
<dbReference type="Proteomes" id="UP000054538">
    <property type="component" value="Unassembled WGS sequence"/>
</dbReference>
<proteinExistence type="predicted"/>
<protein>
    <submittedName>
        <fullName evidence="1">Uncharacterized protein</fullName>
    </submittedName>
</protein>
<accession>A0A0D0D1P0</accession>
<sequence length="91" mass="10405">MIVIGRHSGQLVFASGGWETGQGFLTTQYLPEKSSIRVLHAFKISFSLLQDVLYAFMSHFFRVSPSDESVDRADPCRLRRQWVPDHFISSD</sequence>
<reference evidence="1 2" key="1">
    <citation type="submission" date="2014-04" db="EMBL/GenBank/DDBJ databases">
        <authorList>
            <consortium name="DOE Joint Genome Institute"/>
            <person name="Kuo A."/>
            <person name="Kohler A."/>
            <person name="Jargeat P."/>
            <person name="Nagy L.G."/>
            <person name="Floudas D."/>
            <person name="Copeland A."/>
            <person name="Barry K.W."/>
            <person name="Cichocki N."/>
            <person name="Veneault-Fourrey C."/>
            <person name="LaButti K."/>
            <person name="Lindquist E.A."/>
            <person name="Lipzen A."/>
            <person name="Lundell T."/>
            <person name="Morin E."/>
            <person name="Murat C."/>
            <person name="Sun H."/>
            <person name="Tunlid A."/>
            <person name="Henrissat B."/>
            <person name="Grigoriev I.V."/>
            <person name="Hibbett D.S."/>
            <person name="Martin F."/>
            <person name="Nordberg H.P."/>
            <person name="Cantor M.N."/>
            <person name="Hua S.X."/>
        </authorList>
    </citation>
    <scope>NUCLEOTIDE SEQUENCE [LARGE SCALE GENOMIC DNA]</scope>
    <source>
        <strain evidence="1 2">Ve08.2h10</strain>
    </source>
</reference>
<dbReference type="AlphaFoldDB" id="A0A0D0D1P0"/>
<dbReference type="HOGENOM" id="CLU_2427701_0_0_1"/>
<evidence type="ECO:0000313" key="2">
    <source>
        <dbReference type="Proteomes" id="UP000054538"/>
    </source>
</evidence>
<name>A0A0D0D1P0_9AGAM</name>
<evidence type="ECO:0000313" key="1">
    <source>
        <dbReference type="EMBL" id="KIK77476.1"/>
    </source>
</evidence>